<dbReference type="AlphaFoldDB" id="A0A941ER39"/>
<proteinExistence type="predicted"/>
<dbReference type="EMBL" id="JAGSOG010000114">
    <property type="protein sequence ID" value="MBR7835900.1"/>
    <property type="molecule type" value="Genomic_DNA"/>
</dbReference>
<reference evidence="5" key="1">
    <citation type="submission" date="2021-04" db="EMBL/GenBank/DDBJ databases">
        <title>Genome based classification of Actinospica acidithermotolerans sp. nov., an actinobacterium isolated from an Indonesian hot spring.</title>
        <authorList>
            <person name="Kusuma A.B."/>
            <person name="Putra K.E."/>
            <person name="Nafisah S."/>
            <person name="Loh J."/>
            <person name="Nouioui I."/>
            <person name="Goodfellow M."/>
        </authorList>
    </citation>
    <scope>NUCLEOTIDE SEQUENCE</scope>
    <source>
        <strain evidence="5">CSCA 57</strain>
    </source>
</reference>
<evidence type="ECO:0000256" key="3">
    <source>
        <dbReference type="ARBA" id="ARBA00022840"/>
    </source>
</evidence>
<dbReference type="InterPro" id="IPR027417">
    <property type="entry name" value="P-loop_NTPase"/>
</dbReference>
<dbReference type="SMART" id="SM00382">
    <property type="entry name" value="AAA"/>
    <property type="match status" value="1"/>
</dbReference>
<dbReference type="FunFam" id="3.40.50.300:FF:000032">
    <property type="entry name" value="Export ABC transporter ATP-binding protein"/>
    <property type="match status" value="1"/>
</dbReference>
<dbReference type="CDD" id="cd03255">
    <property type="entry name" value="ABC_MJ0796_LolCDE_FtsE"/>
    <property type="match status" value="1"/>
</dbReference>
<organism evidence="5 6">
    <name type="scientific">Actinospica durhamensis</name>
    <dbReference type="NCBI Taxonomy" id="1508375"/>
    <lineage>
        <taxon>Bacteria</taxon>
        <taxon>Bacillati</taxon>
        <taxon>Actinomycetota</taxon>
        <taxon>Actinomycetes</taxon>
        <taxon>Catenulisporales</taxon>
        <taxon>Actinospicaceae</taxon>
        <taxon>Actinospica</taxon>
    </lineage>
</organism>
<evidence type="ECO:0000259" key="4">
    <source>
        <dbReference type="PROSITE" id="PS50893"/>
    </source>
</evidence>
<dbReference type="PROSITE" id="PS50893">
    <property type="entry name" value="ABC_TRANSPORTER_2"/>
    <property type="match status" value="1"/>
</dbReference>
<protein>
    <submittedName>
        <fullName evidence="5">ABC transporter ATP-binding protein</fullName>
    </submittedName>
</protein>
<sequence length="234" mass="24260">MTEGQGGTAVEVKGLVKRFGRGESLITAVDGVDLDLAAGSRTALVGASGSGKSTLLHLIGAIEKADEGVITVGGEEVTALGRGPAARYRQRVGFVFQRFHLLAALSALDNVLAPVLPRKVDFDRAARAGELLDAVGLAGRHQALPSQLSGGQQQRVAIARALIGRPALLLADEPTGALDSATGEGVMDLIHELAEQYGFTVVTATHEHAVAERAERIVTLRDGKIVSDVASEGS</sequence>
<keyword evidence="3 5" id="KW-0067">ATP-binding</keyword>
<dbReference type="InterPro" id="IPR003439">
    <property type="entry name" value="ABC_transporter-like_ATP-bd"/>
</dbReference>
<dbReference type="GO" id="GO:0022857">
    <property type="term" value="F:transmembrane transporter activity"/>
    <property type="evidence" value="ECO:0007669"/>
    <property type="project" value="TreeGrafter"/>
</dbReference>
<keyword evidence="1" id="KW-0813">Transport</keyword>
<dbReference type="InterPro" id="IPR017911">
    <property type="entry name" value="MacB-like_ATP-bd"/>
</dbReference>
<dbReference type="Proteomes" id="UP000675781">
    <property type="component" value="Unassembled WGS sequence"/>
</dbReference>
<evidence type="ECO:0000256" key="1">
    <source>
        <dbReference type="ARBA" id="ARBA00022448"/>
    </source>
</evidence>
<dbReference type="GO" id="GO:0005886">
    <property type="term" value="C:plasma membrane"/>
    <property type="evidence" value="ECO:0007669"/>
    <property type="project" value="TreeGrafter"/>
</dbReference>
<keyword evidence="6" id="KW-1185">Reference proteome</keyword>
<dbReference type="GO" id="GO:0016887">
    <property type="term" value="F:ATP hydrolysis activity"/>
    <property type="evidence" value="ECO:0007669"/>
    <property type="project" value="InterPro"/>
</dbReference>
<dbReference type="SUPFAM" id="SSF52540">
    <property type="entry name" value="P-loop containing nucleoside triphosphate hydrolases"/>
    <property type="match status" value="1"/>
</dbReference>
<evidence type="ECO:0000313" key="6">
    <source>
        <dbReference type="Proteomes" id="UP000675781"/>
    </source>
</evidence>
<feature type="domain" description="ABC transporter" evidence="4">
    <location>
        <begin position="10"/>
        <end position="233"/>
    </location>
</feature>
<evidence type="ECO:0000256" key="2">
    <source>
        <dbReference type="ARBA" id="ARBA00022741"/>
    </source>
</evidence>
<evidence type="ECO:0000313" key="5">
    <source>
        <dbReference type="EMBL" id="MBR7835900.1"/>
    </source>
</evidence>
<dbReference type="Pfam" id="PF00005">
    <property type="entry name" value="ABC_tran"/>
    <property type="match status" value="1"/>
</dbReference>
<name>A0A941ER39_9ACTN</name>
<dbReference type="InterPro" id="IPR015854">
    <property type="entry name" value="ABC_transpr_LolD-like"/>
</dbReference>
<dbReference type="PANTHER" id="PTHR24220">
    <property type="entry name" value="IMPORT ATP-BINDING PROTEIN"/>
    <property type="match status" value="1"/>
</dbReference>
<dbReference type="RefSeq" id="WP_212530390.1">
    <property type="nucleotide sequence ID" value="NZ_JAGSOG010000114.1"/>
</dbReference>
<dbReference type="GO" id="GO:0005524">
    <property type="term" value="F:ATP binding"/>
    <property type="evidence" value="ECO:0007669"/>
    <property type="project" value="UniProtKB-KW"/>
</dbReference>
<dbReference type="InterPro" id="IPR003593">
    <property type="entry name" value="AAA+_ATPase"/>
</dbReference>
<dbReference type="InterPro" id="IPR017871">
    <property type="entry name" value="ABC_transporter-like_CS"/>
</dbReference>
<dbReference type="PROSITE" id="PS00211">
    <property type="entry name" value="ABC_TRANSPORTER_1"/>
    <property type="match status" value="1"/>
</dbReference>
<dbReference type="Gene3D" id="3.40.50.300">
    <property type="entry name" value="P-loop containing nucleotide triphosphate hydrolases"/>
    <property type="match status" value="1"/>
</dbReference>
<comment type="caution">
    <text evidence="5">The sequence shown here is derived from an EMBL/GenBank/DDBJ whole genome shotgun (WGS) entry which is preliminary data.</text>
</comment>
<accession>A0A941ER39</accession>
<keyword evidence="2" id="KW-0547">Nucleotide-binding</keyword>
<gene>
    <name evidence="5" type="ORF">KDL01_21680</name>
</gene>
<dbReference type="GO" id="GO:0098796">
    <property type="term" value="C:membrane protein complex"/>
    <property type="evidence" value="ECO:0007669"/>
    <property type="project" value="UniProtKB-ARBA"/>
</dbReference>